<keyword evidence="1" id="KW-0472">Membrane</keyword>
<sequence>MQMRGGDDDTLLPLSNFIAKHLWKSRTVLLDQIDCYSGNGYLILVIPFNIFANGIADVQTSGVLSVNSRSYGKKGPTTFVLTHKGKDSKTYLIKYLIKTKKFCGHSSKWILSVESVLSKSLKIGAGVRNFKCGREMVVGDIIGIGIAIANVLCLIAFRIINHPPCWWTIHQRRILATWTLSSPTYSYSSSLSITQKFSS</sequence>
<proteinExistence type="predicted"/>
<accession>A0ABR1ZYP9</accession>
<feature type="transmembrane region" description="Helical" evidence="1">
    <location>
        <begin position="137"/>
        <end position="160"/>
    </location>
</feature>
<evidence type="ECO:0000313" key="2">
    <source>
        <dbReference type="EMBL" id="KAK8485863.1"/>
    </source>
</evidence>
<dbReference type="Proteomes" id="UP001472677">
    <property type="component" value="Unassembled WGS sequence"/>
</dbReference>
<keyword evidence="1" id="KW-0812">Transmembrane</keyword>
<organism evidence="2 3">
    <name type="scientific">Hibiscus sabdariffa</name>
    <name type="common">roselle</name>
    <dbReference type="NCBI Taxonomy" id="183260"/>
    <lineage>
        <taxon>Eukaryota</taxon>
        <taxon>Viridiplantae</taxon>
        <taxon>Streptophyta</taxon>
        <taxon>Embryophyta</taxon>
        <taxon>Tracheophyta</taxon>
        <taxon>Spermatophyta</taxon>
        <taxon>Magnoliopsida</taxon>
        <taxon>eudicotyledons</taxon>
        <taxon>Gunneridae</taxon>
        <taxon>Pentapetalae</taxon>
        <taxon>rosids</taxon>
        <taxon>malvids</taxon>
        <taxon>Malvales</taxon>
        <taxon>Malvaceae</taxon>
        <taxon>Malvoideae</taxon>
        <taxon>Hibiscus</taxon>
    </lineage>
</organism>
<evidence type="ECO:0000256" key="1">
    <source>
        <dbReference type="SAM" id="Phobius"/>
    </source>
</evidence>
<evidence type="ECO:0000313" key="3">
    <source>
        <dbReference type="Proteomes" id="UP001472677"/>
    </source>
</evidence>
<keyword evidence="1" id="KW-1133">Transmembrane helix</keyword>
<name>A0ABR1ZYP9_9ROSI</name>
<keyword evidence="3" id="KW-1185">Reference proteome</keyword>
<comment type="caution">
    <text evidence="2">The sequence shown here is derived from an EMBL/GenBank/DDBJ whole genome shotgun (WGS) entry which is preliminary data.</text>
</comment>
<protein>
    <submittedName>
        <fullName evidence="2">Uncharacterized protein</fullName>
    </submittedName>
</protein>
<dbReference type="EMBL" id="JBBPBM010001242">
    <property type="protein sequence ID" value="KAK8485863.1"/>
    <property type="molecule type" value="Genomic_DNA"/>
</dbReference>
<reference evidence="2 3" key="1">
    <citation type="journal article" date="2024" name="G3 (Bethesda)">
        <title>Genome assembly of Hibiscus sabdariffa L. provides insights into metabolisms of medicinal natural products.</title>
        <authorList>
            <person name="Kim T."/>
        </authorList>
    </citation>
    <scope>NUCLEOTIDE SEQUENCE [LARGE SCALE GENOMIC DNA]</scope>
    <source>
        <strain evidence="2">TK-2024</strain>
        <tissue evidence="2">Old leaves</tissue>
    </source>
</reference>
<gene>
    <name evidence="2" type="ORF">V6N12_030664</name>
</gene>